<feature type="transmembrane region" description="Helical" evidence="1">
    <location>
        <begin position="67"/>
        <end position="86"/>
    </location>
</feature>
<reference evidence="3 4" key="1">
    <citation type="journal article" date="2015" name="Genome Biol.">
        <title>Comparative genomics of Steinernema reveals deeply conserved gene regulatory networks.</title>
        <authorList>
            <person name="Dillman A.R."/>
            <person name="Macchietto M."/>
            <person name="Porter C.F."/>
            <person name="Rogers A."/>
            <person name="Williams B."/>
            <person name="Antoshechkin I."/>
            <person name="Lee M.M."/>
            <person name="Goodwin Z."/>
            <person name="Lu X."/>
            <person name="Lewis E.E."/>
            <person name="Goodrich-Blair H."/>
            <person name="Stock S.P."/>
            <person name="Adams B.J."/>
            <person name="Sternberg P.W."/>
            <person name="Mortazavi A."/>
        </authorList>
    </citation>
    <scope>NUCLEOTIDE SEQUENCE [LARGE SCALE GENOMIC DNA]</scope>
    <source>
        <strain evidence="3 4">ALL</strain>
    </source>
</reference>
<organism evidence="3 4">
    <name type="scientific">Steinernema carpocapsae</name>
    <name type="common">Entomopathogenic nematode</name>
    <dbReference type="NCBI Taxonomy" id="34508"/>
    <lineage>
        <taxon>Eukaryota</taxon>
        <taxon>Metazoa</taxon>
        <taxon>Ecdysozoa</taxon>
        <taxon>Nematoda</taxon>
        <taxon>Chromadorea</taxon>
        <taxon>Rhabditida</taxon>
        <taxon>Tylenchina</taxon>
        <taxon>Panagrolaimomorpha</taxon>
        <taxon>Strongyloidoidea</taxon>
        <taxon>Steinernematidae</taxon>
        <taxon>Steinernema</taxon>
    </lineage>
</organism>
<evidence type="ECO:0000313" key="4">
    <source>
        <dbReference type="Proteomes" id="UP000298663"/>
    </source>
</evidence>
<protein>
    <submittedName>
        <fullName evidence="3">Uncharacterized protein</fullName>
    </submittedName>
</protein>
<dbReference type="EMBL" id="AZBU02000002">
    <property type="protein sequence ID" value="TKR94524.1"/>
    <property type="molecule type" value="Genomic_DNA"/>
</dbReference>
<keyword evidence="1" id="KW-0812">Transmembrane</keyword>
<accession>A0A4U5PEP1</accession>
<name>A0A4U5PEP1_STECR</name>
<keyword evidence="2" id="KW-0732">Signal</keyword>
<reference evidence="3 4" key="2">
    <citation type="journal article" date="2019" name="G3 (Bethesda)">
        <title>Hybrid Assembly of the Genome of the Entomopathogenic Nematode Steinernema carpocapsae Identifies the X-Chromosome.</title>
        <authorList>
            <person name="Serra L."/>
            <person name="Macchietto M."/>
            <person name="Macias-Munoz A."/>
            <person name="McGill C.J."/>
            <person name="Rodriguez I.M."/>
            <person name="Rodriguez B."/>
            <person name="Murad R."/>
            <person name="Mortazavi A."/>
        </authorList>
    </citation>
    <scope>NUCLEOTIDE SEQUENCE [LARGE SCALE GENOMIC DNA]</scope>
    <source>
        <strain evidence="3 4">ALL</strain>
    </source>
</reference>
<comment type="caution">
    <text evidence="3">The sequence shown here is derived from an EMBL/GenBank/DDBJ whole genome shotgun (WGS) entry which is preliminary data.</text>
</comment>
<evidence type="ECO:0000256" key="2">
    <source>
        <dbReference type="SAM" id="SignalP"/>
    </source>
</evidence>
<sequence length="87" mass="9574">MTRVLFCAFILAFVGLVSAKTLDIKETLEMLTSTTEQTKVQQTEVSVARIENETSKIVDGHNGLEEIIEAAILILVFVVIFGLINCC</sequence>
<evidence type="ECO:0000313" key="3">
    <source>
        <dbReference type="EMBL" id="TKR94524.1"/>
    </source>
</evidence>
<dbReference type="AlphaFoldDB" id="A0A4U5PEP1"/>
<dbReference type="Proteomes" id="UP000298663">
    <property type="component" value="Unassembled WGS sequence"/>
</dbReference>
<keyword evidence="1" id="KW-1133">Transmembrane helix</keyword>
<keyword evidence="1" id="KW-0472">Membrane</keyword>
<keyword evidence="4" id="KW-1185">Reference proteome</keyword>
<feature type="signal peptide" evidence="2">
    <location>
        <begin position="1"/>
        <end position="19"/>
    </location>
</feature>
<proteinExistence type="predicted"/>
<gene>
    <name evidence="3" type="ORF">L596_008798</name>
</gene>
<feature type="chain" id="PRO_5020628745" evidence="2">
    <location>
        <begin position="20"/>
        <end position="87"/>
    </location>
</feature>
<evidence type="ECO:0000256" key="1">
    <source>
        <dbReference type="SAM" id="Phobius"/>
    </source>
</evidence>